<accession>A0A542YIK4</accession>
<evidence type="ECO:0000259" key="2">
    <source>
        <dbReference type="Pfam" id="PF11268"/>
    </source>
</evidence>
<feature type="compositionally biased region" description="Acidic residues" evidence="1">
    <location>
        <begin position="300"/>
        <end position="311"/>
    </location>
</feature>
<reference evidence="3 4" key="1">
    <citation type="submission" date="2019-06" db="EMBL/GenBank/DDBJ databases">
        <title>Sequencing the genomes of 1000 actinobacteria strains.</title>
        <authorList>
            <person name="Klenk H.-P."/>
        </authorList>
    </citation>
    <scope>NUCLEOTIDE SEQUENCE [LARGE SCALE GENOMIC DNA]</scope>
    <source>
        <strain evidence="3 4">DSM 26477</strain>
    </source>
</reference>
<feature type="domain" description="DUF3071" evidence="2">
    <location>
        <begin position="1"/>
        <end position="162"/>
    </location>
</feature>
<sequence>MQDLRVIGVENGALLVATEDGARFRIPIDEALRSKVRQSSPEPQGGRKVAPKEIQQHIRAGMSADDVASMTGASVEYIQKFERPVLAEREFVVTAALAVPVHTAQDTSPLDGGTFGQVIQERLGDLGAADIRWASWKDVESGWIVKLSFTADEIEHDARWQFDPKKSTLVPLGNEAIALSQQGELTGSLIPRLRAVGGEPRTPDTSRFDSGAFTDRDLEHQDTAPYVDPIPFTRASDPAVAAAAINRSPDASTAESGHTADLLEALRRRRGEREPAGYDELEEAKASHPSTGSIRVIDIPLDDFNGDDEADPSGPSTPSARDESRPTPVASIAKGGRKGRVSMPSWDDIVFGAKSDDD</sequence>
<proteinExistence type="predicted"/>
<dbReference type="Pfam" id="PF11268">
    <property type="entry name" value="DUF3071"/>
    <property type="match status" value="1"/>
</dbReference>
<protein>
    <submittedName>
        <fullName evidence="3">DUF3071 family protein</fullName>
    </submittedName>
</protein>
<dbReference type="RefSeq" id="WP_141880122.1">
    <property type="nucleotide sequence ID" value="NZ_VFOM01000001.1"/>
</dbReference>
<dbReference type="Proteomes" id="UP000317998">
    <property type="component" value="Unassembled WGS sequence"/>
</dbReference>
<dbReference type="EMBL" id="VFOM01000001">
    <property type="protein sequence ID" value="TQL47922.1"/>
    <property type="molecule type" value="Genomic_DNA"/>
</dbReference>
<name>A0A542YIK4_9MICO</name>
<dbReference type="OrthoDB" id="5180791at2"/>
<feature type="region of interest" description="Disordered" evidence="1">
    <location>
        <begin position="273"/>
        <end position="358"/>
    </location>
</feature>
<evidence type="ECO:0000256" key="1">
    <source>
        <dbReference type="SAM" id="MobiDB-lite"/>
    </source>
</evidence>
<evidence type="ECO:0000313" key="3">
    <source>
        <dbReference type="EMBL" id="TQL47922.1"/>
    </source>
</evidence>
<dbReference type="NCBIfam" id="NF040712">
    <property type="entry name" value="SepH"/>
    <property type="match status" value="1"/>
</dbReference>
<organism evidence="3 4">
    <name type="scientific">Homoserinimonas aerilata</name>
    <dbReference type="NCBI Taxonomy" id="1162970"/>
    <lineage>
        <taxon>Bacteria</taxon>
        <taxon>Bacillati</taxon>
        <taxon>Actinomycetota</taxon>
        <taxon>Actinomycetes</taxon>
        <taxon>Micrococcales</taxon>
        <taxon>Microbacteriaceae</taxon>
        <taxon>Homoserinimonas</taxon>
    </lineage>
</organism>
<gene>
    <name evidence="3" type="ORF">FB562_0997</name>
</gene>
<keyword evidence="4" id="KW-1185">Reference proteome</keyword>
<evidence type="ECO:0000313" key="4">
    <source>
        <dbReference type="Proteomes" id="UP000317998"/>
    </source>
</evidence>
<dbReference type="InterPro" id="IPR021421">
    <property type="entry name" value="DUF3071"/>
</dbReference>
<dbReference type="InterPro" id="IPR047682">
    <property type="entry name" value="SepH-like"/>
</dbReference>
<comment type="caution">
    <text evidence="3">The sequence shown here is derived from an EMBL/GenBank/DDBJ whole genome shotgun (WGS) entry which is preliminary data.</text>
</comment>
<dbReference type="AlphaFoldDB" id="A0A542YIK4"/>